<dbReference type="RefSeq" id="WP_268905413.1">
    <property type="nucleotide sequence ID" value="NZ_JAPTGG010000025.1"/>
</dbReference>
<dbReference type="Gene3D" id="1.20.1600.10">
    <property type="entry name" value="Outer membrane efflux proteins (OEP)"/>
    <property type="match status" value="1"/>
</dbReference>
<dbReference type="InterPro" id="IPR003423">
    <property type="entry name" value="OMP_efflux"/>
</dbReference>
<keyword evidence="3" id="KW-1185">Reference proteome</keyword>
<dbReference type="AlphaFoldDB" id="A0A9J6RSB9"/>
<dbReference type="PANTHER" id="PTHR30203:SF24">
    <property type="entry name" value="BLR4935 PROTEIN"/>
    <property type="match status" value="1"/>
</dbReference>
<dbReference type="Pfam" id="PF02321">
    <property type="entry name" value="OEP"/>
    <property type="match status" value="2"/>
</dbReference>
<sequence>MQIRHIIAALLLGSVPLLGWTDSSDLSSLNQTRRVNSSSILGLEDAIARTLKNNPQLYQYRFRQRSLVAQRETSSLSPALQLGLEVENIAGSGEFNGVDSAETTLALSSVIELGGKARSRVGLADARTDRLDFERQAATLDLLGELTALFIRCRATQENIRLAEEAVTLSRRMLKTVESRAAKGAAPEAEVMRAKAALTRASIRLHALRSSFERQKVALSSFWGDTNPRFAELSGSLSVFSPSDDFTSLLQRAKKSPAIAIFASEARLKDAEVKLAQAQSRVDIGWQLGVRRFEETDDTAFTAGISIPLFSGKRNRSSITSALAERNAVDYQQADAMLKLHNRLFTAFSQREENTAAVKQFNSHVLPALEKALALTQQAYENGRYRYQDWIAAQEELLTAKQQHIEAATAAQLNQALIEQLIAEPLGTNYLPY</sequence>
<dbReference type="EMBL" id="JAPTGG010000025">
    <property type="protein sequence ID" value="MCZ0867169.1"/>
    <property type="molecule type" value="Genomic_DNA"/>
</dbReference>
<dbReference type="InterPro" id="IPR010131">
    <property type="entry name" value="MdtP/NodT-like"/>
</dbReference>
<evidence type="ECO:0000313" key="3">
    <source>
        <dbReference type="Proteomes" id="UP001069090"/>
    </source>
</evidence>
<dbReference type="PANTHER" id="PTHR30203">
    <property type="entry name" value="OUTER MEMBRANE CATION EFFLUX PROTEIN"/>
    <property type="match status" value="1"/>
</dbReference>
<evidence type="ECO:0000256" key="1">
    <source>
        <dbReference type="ARBA" id="ARBA00007613"/>
    </source>
</evidence>
<dbReference type="Proteomes" id="UP001069090">
    <property type="component" value="Unassembled WGS sequence"/>
</dbReference>
<proteinExistence type="inferred from homology"/>
<gene>
    <name evidence="2" type="ORF">O0V09_18380</name>
</gene>
<evidence type="ECO:0000313" key="2">
    <source>
        <dbReference type="EMBL" id="MCZ0867169.1"/>
    </source>
</evidence>
<accession>A0A9J6RSB9</accession>
<name>A0A9J6RSB9_9GAMM</name>
<dbReference type="SUPFAM" id="SSF56954">
    <property type="entry name" value="Outer membrane efflux proteins (OEP)"/>
    <property type="match status" value="1"/>
</dbReference>
<organism evidence="2 3">
    <name type="scientific">Dasania phycosphaerae</name>
    <dbReference type="NCBI Taxonomy" id="2950436"/>
    <lineage>
        <taxon>Bacteria</taxon>
        <taxon>Pseudomonadati</taxon>
        <taxon>Pseudomonadota</taxon>
        <taxon>Gammaproteobacteria</taxon>
        <taxon>Cellvibrionales</taxon>
        <taxon>Spongiibacteraceae</taxon>
        <taxon>Dasania</taxon>
    </lineage>
</organism>
<comment type="caution">
    <text evidence="2">The sequence shown here is derived from an EMBL/GenBank/DDBJ whole genome shotgun (WGS) entry which is preliminary data.</text>
</comment>
<protein>
    <submittedName>
        <fullName evidence="2">TolC family protein</fullName>
    </submittedName>
</protein>
<comment type="similarity">
    <text evidence="1">Belongs to the outer membrane factor (OMF) (TC 1.B.17) family.</text>
</comment>
<dbReference type="GO" id="GO:0015562">
    <property type="term" value="F:efflux transmembrane transporter activity"/>
    <property type="evidence" value="ECO:0007669"/>
    <property type="project" value="InterPro"/>
</dbReference>
<reference evidence="2 3" key="1">
    <citation type="submission" date="2022-12" db="EMBL/GenBank/DDBJ databases">
        <title>Dasania phycosphaerae sp. nov., isolated from particulate material of the south coast of Korea.</title>
        <authorList>
            <person name="Jiang Y."/>
        </authorList>
    </citation>
    <scope>NUCLEOTIDE SEQUENCE [LARGE SCALE GENOMIC DNA]</scope>
    <source>
        <strain evidence="2 3">GY-19</strain>
    </source>
</reference>